<organism evidence="1 2">
    <name type="scientific">Streptomyces leeuwenhoekii</name>
    <dbReference type="NCBI Taxonomy" id="1437453"/>
    <lineage>
        <taxon>Bacteria</taxon>
        <taxon>Bacillati</taxon>
        <taxon>Actinomycetota</taxon>
        <taxon>Actinomycetes</taxon>
        <taxon>Kitasatosporales</taxon>
        <taxon>Streptomycetaceae</taxon>
        <taxon>Streptomyces</taxon>
    </lineage>
</organism>
<protein>
    <submittedName>
        <fullName evidence="1">Uncharacterized protein</fullName>
    </submittedName>
</protein>
<evidence type="ECO:0000313" key="1">
    <source>
        <dbReference type="EMBL" id="KMS78323.1"/>
    </source>
</evidence>
<accession>A0ABR5HX68</accession>
<comment type="caution">
    <text evidence="1">The sequence shown here is derived from an EMBL/GenBank/DDBJ whole genome shotgun (WGS) entry which is preliminary data.</text>
</comment>
<name>A0ABR5HX68_STRLW</name>
<evidence type="ECO:0000313" key="2">
    <source>
        <dbReference type="Proteomes" id="UP000037274"/>
    </source>
</evidence>
<dbReference type="EMBL" id="LFEH01000055">
    <property type="protein sequence ID" value="KMS78323.1"/>
    <property type="molecule type" value="Genomic_DNA"/>
</dbReference>
<dbReference type="Proteomes" id="UP000037274">
    <property type="component" value="Unassembled WGS sequence"/>
</dbReference>
<sequence>MLGDVHAGRYHLILALAGRPVLHGWWGSEQVARAQFTGLVGRYGQPGARVTLVDEETGTLLTEWPEPG</sequence>
<keyword evidence="2" id="KW-1185">Reference proteome</keyword>
<reference evidence="1 2" key="1">
    <citation type="submission" date="2015-06" db="EMBL/GenBank/DDBJ databases">
        <title>Draft genome sequence of Streptomyces leeuwenhoekii C58, which produces the novel lasso peptide, chaxapeptin.</title>
        <authorList>
            <person name="Yi Y."/>
            <person name="Hai D."/>
            <person name="Jaspars M."/>
            <person name="Sheng H."/>
            <person name="Rateb M.E."/>
            <person name="Bull A."/>
            <person name="Goodfellow M."/>
            <person name="Asenjo J.A."/>
            <person name="Ebel R."/>
        </authorList>
    </citation>
    <scope>NUCLEOTIDE SEQUENCE [LARGE SCALE GENOMIC DNA]</scope>
    <source>
        <strain evidence="1 2">C58</strain>
    </source>
</reference>
<gene>
    <name evidence="1" type="ORF">ACH49_16710</name>
</gene>
<proteinExistence type="predicted"/>